<protein>
    <submittedName>
        <fullName evidence="6">LysR family transcriptional regulator ArgP</fullName>
    </submittedName>
</protein>
<keyword evidence="2" id="KW-0805">Transcription regulation</keyword>
<name>A0AB39UW88_9GAMM</name>
<sequence>MKVDLRQLEALSAVVDARGFERAAQKLGITQSAVSQRIRALETRLGKVLLRRTSPPEPTEAGRAALRYFRQMDVLQAQLAAHFDLAGQDVRSLPIGVNADSLATWLFDALDPVLRDSRYRLDFRVADQDVTHELLRNGDVIGCIKASPEPVSGCNAFPLGVMVYRALASAGFHHRWFCGGVTEAALQAAPCVEFSAQDALQNTWLKQYLNMEPLRVAHRVPAVDSFLECIRRGYAWGCAPDVQTRTLLARGDLVELIPDTPVRVPLYWHIWDLRTPLNQKLTDALLGYAPRLLQEASV</sequence>
<accession>A0AB39UW88</accession>
<feature type="domain" description="HTH lysR-type" evidence="5">
    <location>
        <begin position="3"/>
        <end position="59"/>
    </location>
</feature>
<dbReference type="InterPro" id="IPR036388">
    <property type="entry name" value="WH-like_DNA-bd_sf"/>
</dbReference>
<dbReference type="KEGG" id="tcd:AAIA72_15580"/>
<dbReference type="PROSITE" id="PS50931">
    <property type="entry name" value="HTH_LYSR"/>
    <property type="match status" value="1"/>
</dbReference>
<keyword evidence="3" id="KW-0238">DNA-binding</keyword>
<dbReference type="SUPFAM" id="SSF53850">
    <property type="entry name" value="Periplasmic binding protein-like II"/>
    <property type="match status" value="1"/>
</dbReference>
<proteinExistence type="inferred from homology"/>
<dbReference type="InterPro" id="IPR036390">
    <property type="entry name" value="WH_DNA-bd_sf"/>
</dbReference>
<evidence type="ECO:0000256" key="2">
    <source>
        <dbReference type="ARBA" id="ARBA00023015"/>
    </source>
</evidence>
<evidence type="ECO:0000256" key="4">
    <source>
        <dbReference type="ARBA" id="ARBA00023163"/>
    </source>
</evidence>
<reference evidence="6" key="1">
    <citation type="submission" date="2024-05" db="EMBL/GenBank/DDBJ databases">
        <title>Genome sequencing of novel strain.</title>
        <authorList>
            <person name="Ganbat D."/>
            <person name="Ganbat S."/>
            <person name="Lee S.-J."/>
        </authorList>
    </citation>
    <scope>NUCLEOTIDE SEQUENCE</scope>
    <source>
        <strain evidence="6">SMD15-11</strain>
    </source>
</reference>
<dbReference type="InterPro" id="IPR005119">
    <property type="entry name" value="LysR_subst-bd"/>
</dbReference>
<dbReference type="GO" id="GO:0003677">
    <property type="term" value="F:DNA binding"/>
    <property type="evidence" value="ECO:0007669"/>
    <property type="project" value="UniProtKB-KW"/>
</dbReference>
<dbReference type="RefSeq" id="WP_369601209.1">
    <property type="nucleotide sequence ID" value="NZ_CP154858.1"/>
</dbReference>
<dbReference type="SUPFAM" id="SSF46785">
    <property type="entry name" value="Winged helix' DNA-binding domain"/>
    <property type="match status" value="1"/>
</dbReference>
<evidence type="ECO:0000313" key="6">
    <source>
        <dbReference type="EMBL" id="XDT72197.1"/>
    </source>
</evidence>
<dbReference type="NCBIfam" id="TIGR03298">
    <property type="entry name" value="argP"/>
    <property type="match status" value="1"/>
</dbReference>
<dbReference type="GO" id="GO:0003700">
    <property type="term" value="F:DNA-binding transcription factor activity"/>
    <property type="evidence" value="ECO:0007669"/>
    <property type="project" value="InterPro"/>
</dbReference>
<evidence type="ECO:0000259" key="5">
    <source>
        <dbReference type="PROSITE" id="PS50931"/>
    </source>
</evidence>
<gene>
    <name evidence="6" type="ORF">AAIA72_15580</name>
</gene>
<comment type="similarity">
    <text evidence="1">Belongs to the LysR transcriptional regulatory family.</text>
</comment>
<dbReference type="NCBIfam" id="NF002964">
    <property type="entry name" value="PRK03635.1"/>
    <property type="match status" value="1"/>
</dbReference>
<dbReference type="InterPro" id="IPR050176">
    <property type="entry name" value="LTTR"/>
</dbReference>
<dbReference type="InterPro" id="IPR017685">
    <property type="entry name" value="ArgP"/>
</dbReference>
<dbReference type="Gene3D" id="1.10.10.10">
    <property type="entry name" value="Winged helix-like DNA-binding domain superfamily/Winged helix DNA-binding domain"/>
    <property type="match status" value="1"/>
</dbReference>
<dbReference type="PRINTS" id="PR00039">
    <property type="entry name" value="HTHLYSR"/>
</dbReference>
<dbReference type="EMBL" id="CP154858">
    <property type="protein sequence ID" value="XDT72197.1"/>
    <property type="molecule type" value="Genomic_DNA"/>
</dbReference>
<dbReference type="NCBIfam" id="NF009888">
    <property type="entry name" value="PRK13348.1"/>
    <property type="match status" value="1"/>
</dbReference>
<dbReference type="PANTHER" id="PTHR30579">
    <property type="entry name" value="TRANSCRIPTIONAL REGULATOR"/>
    <property type="match status" value="1"/>
</dbReference>
<dbReference type="PANTHER" id="PTHR30579:SF2">
    <property type="entry name" value="HTH-TYPE TRANSCRIPTIONAL REGULATOR ARGP"/>
    <property type="match status" value="1"/>
</dbReference>
<dbReference type="Pfam" id="PF00126">
    <property type="entry name" value="HTH_1"/>
    <property type="match status" value="1"/>
</dbReference>
<dbReference type="Pfam" id="PF03466">
    <property type="entry name" value="LysR_substrate"/>
    <property type="match status" value="1"/>
</dbReference>
<dbReference type="Gene3D" id="3.40.190.290">
    <property type="match status" value="1"/>
</dbReference>
<dbReference type="AlphaFoldDB" id="A0AB39UW88"/>
<keyword evidence="4" id="KW-0804">Transcription</keyword>
<evidence type="ECO:0000256" key="3">
    <source>
        <dbReference type="ARBA" id="ARBA00023125"/>
    </source>
</evidence>
<organism evidence="6">
    <name type="scientific">Thermohahella caldifontis</name>
    <dbReference type="NCBI Taxonomy" id="3142973"/>
    <lineage>
        <taxon>Bacteria</taxon>
        <taxon>Pseudomonadati</taxon>
        <taxon>Pseudomonadota</taxon>
        <taxon>Gammaproteobacteria</taxon>
        <taxon>Oceanospirillales</taxon>
        <taxon>Hahellaceae</taxon>
        <taxon>Thermohahella</taxon>
    </lineage>
</organism>
<evidence type="ECO:0000256" key="1">
    <source>
        <dbReference type="ARBA" id="ARBA00009437"/>
    </source>
</evidence>
<dbReference type="InterPro" id="IPR000847">
    <property type="entry name" value="LysR_HTH_N"/>
</dbReference>